<dbReference type="Pfam" id="PF04115">
    <property type="entry name" value="Ureidogly_lyase"/>
    <property type="match status" value="1"/>
</dbReference>
<dbReference type="GO" id="GO:0050385">
    <property type="term" value="F:ureidoglycolate lyase activity"/>
    <property type="evidence" value="ECO:0007669"/>
    <property type="project" value="UniProtKB-EC"/>
</dbReference>
<evidence type="ECO:0000256" key="4">
    <source>
        <dbReference type="ARBA" id="ARBA00047684"/>
    </source>
</evidence>
<sequence length="257" mass="27172">MAKQLAILHHGADIVVDAAPLDREAFVHFGDVIENPRPDLHPSAANRLASVGQASLPLDGLVANQGSAIKYQHPTRMANFYDQAPSGRPGVAVVNMFVCAGRADIRSSERPVTFPISVLERHPFTTQTFIPLTADPFKQYLVVVAPTLPPANADQALPVPAPGQADSASGRRLPGRGLPDLSRLRAFIANAKQAVTYSAGTWHAPMVALGSAGIAVDFLVVQFANGVGIEDCQEVVLDSAAGGRITARLRAPRPAKI</sequence>
<organism evidence="6 7">
    <name type="scientific">Podospora didyma</name>
    <dbReference type="NCBI Taxonomy" id="330526"/>
    <lineage>
        <taxon>Eukaryota</taxon>
        <taxon>Fungi</taxon>
        <taxon>Dikarya</taxon>
        <taxon>Ascomycota</taxon>
        <taxon>Pezizomycotina</taxon>
        <taxon>Sordariomycetes</taxon>
        <taxon>Sordariomycetidae</taxon>
        <taxon>Sordariales</taxon>
        <taxon>Podosporaceae</taxon>
        <taxon>Podospora</taxon>
    </lineage>
</organism>
<comment type="subunit">
    <text evidence="1">Homodimer.</text>
</comment>
<reference evidence="6" key="2">
    <citation type="submission" date="2023-06" db="EMBL/GenBank/DDBJ databases">
        <authorList>
            <consortium name="Lawrence Berkeley National Laboratory"/>
            <person name="Haridas S."/>
            <person name="Hensen N."/>
            <person name="Bonometti L."/>
            <person name="Westerberg I."/>
            <person name="Brannstrom I.O."/>
            <person name="Guillou S."/>
            <person name="Cros-Aarteil S."/>
            <person name="Calhoun S."/>
            <person name="Kuo A."/>
            <person name="Mondo S."/>
            <person name="Pangilinan J."/>
            <person name="Riley R."/>
            <person name="LaButti K."/>
            <person name="Andreopoulos B."/>
            <person name="Lipzen A."/>
            <person name="Chen C."/>
            <person name="Yanf M."/>
            <person name="Daum C."/>
            <person name="Ng V."/>
            <person name="Clum A."/>
            <person name="Steindorff A."/>
            <person name="Ohm R."/>
            <person name="Martin F."/>
            <person name="Silar P."/>
            <person name="Natvig D."/>
            <person name="Lalanne C."/>
            <person name="Gautier V."/>
            <person name="Ament-velasquez S.L."/>
            <person name="Kruys A."/>
            <person name="Hutchinson M.I."/>
            <person name="Powell A.J."/>
            <person name="Barry K."/>
            <person name="Miller A.N."/>
            <person name="Grigoriev I.V."/>
            <person name="Debuchy R."/>
            <person name="Gladieux P."/>
            <person name="Thoren M.H."/>
            <person name="Johannesson H."/>
        </authorList>
    </citation>
    <scope>NUCLEOTIDE SEQUENCE</scope>
    <source>
        <strain evidence="6">CBS 232.78</strain>
    </source>
</reference>
<dbReference type="Proteomes" id="UP001285441">
    <property type="component" value="Unassembled WGS sequence"/>
</dbReference>
<dbReference type="GO" id="GO:0004848">
    <property type="term" value="F:ureidoglycolate hydrolase activity"/>
    <property type="evidence" value="ECO:0007669"/>
    <property type="project" value="InterPro"/>
</dbReference>
<evidence type="ECO:0000256" key="3">
    <source>
        <dbReference type="ARBA" id="ARBA00023239"/>
    </source>
</evidence>
<feature type="region of interest" description="Disordered" evidence="5">
    <location>
        <begin position="153"/>
        <end position="174"/>
    </location>
</feature>
<dbReference type="GO" id="GO:0000256">
    <property type="term" value="P:allantoin catabolic process"/>
    <property type="evidence" value="ECO:0007669"/>
    <property type="project" value="InterPro"/>
</dbReference>
<reference evidence="6" key="1">
    <citation type="journal article" date="2023" name="Mol. Phylogenet. Evol.">
        <title>Genome-scale phylogeny and comparative genomics of the fungal order Sordariales.</title>
        <authorList>
            <person name="Hensen N."/>
            <person name="Bonometti L."/>
            <person name="Westerberg I."/>
            <person name="Brannstrom I.O."/>
            <person name="Guillou S."/>
            <person name="Cros-Aarteil S."/>
            <person name="Calhoun S."/>
            <person name="Haridas S."/>
            <person name="Kuo A."/>
            <person name="Mondo S."/>
            <person name="Pangilinan J."/>
            <person name="Riley R."/>
            <person name="LaButti K."/>
            <person name="Andreopoulos B."/>
            <person name="Lipzen A."/>
            <person name="Chen C."/>
            <person name="Yan M."/>
            <person name="Daum C."/>
            <person name="Ng V."/>
            <person name="Clum A."/>
            <person name="Steindorff A."/>
            <person name="Ohm R.A."/>
            <person name="Martin F."/>
            <person name="Silar P."/>
            <person name="Natvig D.O."/>
            <person name="Lalanne C."/>
            <person name="Gautier V."/>
            <person name="Ament-Velasquez S.L."/>
            <person name="Kruys A."/>
            <person name="Hutchinson M.I."/>
            <person name="Powell A.J."/>
            <person name="Barry K."/>
            <person name="Miller A.N."/>
            <person name="Grigoriev I.V."/>
            <person name="Debuchy R."/>
            <person name="Gladieux P."/>
            <person name="Hiltunen Thoren M."/>
            <person name="Johannesson H."/>
        </authorList>
    </citation>
    <scope>NUCLEOTIDE SEQUENCE</scope>
    <source>
        <strain evidence="6">CBS 232.78</strain>
    </source>
</reference>
<dbReference type="PANTHER" id="PTHR21221:SF1">
    <property type="entry name" value="UREIDOGLYCOLATE LYASE"/>
    <property type="match status" value="1"/>
</dbReference>
<proteinExistence type="predicted"/>
<dbReference type="CDD" id="cd20298">
    <property type="entry name" value="cupin_UAH"/>
    <property type="match status" value="1"/>
</dbReference>
<evidence type="ECO:0000256" key="2">
    <source>
        <dbReference type="ARBA" id="ARBA00022631"/>
    </source>
</evidence>
<dbReference type="InterPro" id="IPR011051">
    <property type="entry name" value="RmlC_Cupin_sf"/>
</dbReference>
<keyword evidence="7" id="KW-1185">Reference proteome</keyword>
<evidence type="ECO:0000256" key="1">
    <source>
        <dbReference type="ARBA" id="ARBA00011738"/>
    </source>
</evidence>
<dbReference type="PANTHER" id="PTHR21221">
    <property type="entry name" value="UREIDOGLYCOLATE HYDROLASE"/>
    <property type="match status" value="1"/>
</dbReference>
<keyword evidence="3" id="KW-0456">Lyase</keyword>
<keyword evidence="6" id="KW-0378">Hydrolase</keyword>
<evidence type="ECO:0000313" key="7">
    <source>
        <dbReference type="Proteomes" id="UP001285441"/>
    </source>
</evidence>
<accession>A0AAE0U8F6</accession>
<dbReference type="SUPFAM" id="SSF51182">
    <property type="entry name" value="RmlC-like cupins"/>
    <property type="match status" value="1"/>
</dbReference>
<evidence type="ECO:0000313" key="6">
    <source>
        <dbReference type="EMBL" id="KAK3394868.1"/>
    </source>
</evidence>
<comment type="catalytic activity">
    <reaction evidence="4">
        <text>(S)-ureidoglycolate = urea + glyoxylate</text>
        <dbReference type="Rhea" id="RHEA:11304"/>
        <dbReference type="ChEBI" id="CHEBI:16199"/>
        <dbReference type="ChEBI" id="CHEBI:36655"/>
        <dbReference type="ChEBI" id="CHEBI:57296"/>
        <dbReference type="EC" id="4.3.2.3"/>
    </reaction>
</comment>
<dbReference type="GO" id="GO:0006144">
    <property type="term" value="P:purine nucleobase metabolic process"/>
    <property type="evidence" value="ECO:0007669"/>
    <property type="project" value="UniProtKB-KW"/>
</dbReference>
<keyword evidence="2" id="KW-0659">Purine metabolism</keyword>
<gene>
    <name evidence="6" type="ORF">B0H63DRAFT_60653</name>
</gene>
<evidence type="ECO:0000256" key="5">
    <source>
        <dbReference type="SAM" id="MobiDB-lite"/>
    </source>
</evidence>
<dbReference type="Gene3D" id="2.60.120.480">
    <property type="entry name" value="Ureidoglycolate hydrolase"/>
    <property type="match status" value="1"/>
</dbReference>
<dbReference type="InterPro" id="IPR007247">
    <property type="entry name" value="Ureidogly_lyase"/>
</dbReference>
<name>A0AAE0U8F6_9PEZI</name>
<dbReference type="AlphaFoldDB" id="A0AAE0U8F6"/>
<dbReference type="InterPro" id="IPR047233">
    <property type="entry name" value="UAH_cupin"/>
</dbReference>
<dbReference type="InterPro" id="IPR024060">
    <property type="entry name" value="Ureidoglycolate_lyase_dom_sf"/>
</dbReference>
<protein>
    <submittedName>
        <fullName evidence="6">Ureidoglycolate hydrolase</fullName>
    </submittedName>
</protein>
<comment type="caution">
    <text evidence="6">The sequence shown here is derived from an EMBL/GenBank/DDBJ whole genome shotgun (WGS) entry which is preliminary data.</text>
</comment>
<dbReference type="EMBL" id="JAULSW010000001">
    <property type="protein sequence ID" value="KAK3394868.1"/>
    <property type="molecule type" value="Genomic_DNA"/>
</dbReference>